<dbReference type="Proteomes" id="UP000078540">
    <property type="component" value="Unassembled WGS sequence"/>
</dbReference>
<feature type="transmembrane region" description="Helical" evidence="9">
    <location>
        <begin position="152"/>
        <end position="169"/>
    </location>
</feature>
<evidence type="ECO:0000256" key="4">
    <source>
        <dbReference type="ARBA" id="ARBA00022725"/>
    </source>
</evidence>
<evidence type="ECO:0000256" key="1">
    <source>
        <dbReference type="ARBA" id="ARBA00004141"/>
    </source>
</evidence>
<evidence type="ECO:0000256" key="8">
    <source>
        <dbReference type="ARBA" id="ARBA00023224"/>
    </source>
</evidence>
<protein>
    <recommendedName>
        <fullName evidence="12">Odorant receptor</fullName>
    </recommendedName>
</protein>
<feature type="transmembrane region" description="Helical" evidence="9">
    <location>
        <begin position="123"/>
        <end position="145"/>
    </location>
</feature>
<evidence type="ECO:0000256" key="9">
    <source>
        <dbReference type="SAM" id="Phobius"/>
    </source>
</evidence>
<evidence type="ECO:0000313" key="10">
    <source>
        <dbReference type="EMBL" id="KYM84223.1"/>
    </source>
</evidence>
<evidence type="ECO:0000313" key="11">
    <source>
        <dbReference type="Proteomes" id="UP000078540"/>
    </source>
</evidence>
<evidence type="ECO:0000256" key="6">
    <source>
        <dbReference type="ARBA" id="ARBA00023136"/>
    </source>
</evidence>
<keyword evidence="6 9" id="KW-0472">Membrane</keyword>
<keyword evidence="8" id="KW-0807">Transducer</keyword>
<dbReference type="AlphaFoldDB" id="A0A151I447"/>
<evidence type="ECO:0000256" key="3">
    <source>
        <dbReference type="ARBA" id="ARBA00022692"/>
    </source>
</evidence>
<feature type="transmembrane region" description="Helical" evidence="9">
    <location>
        <begin position="259"/>
        <end position="276"/>
    </location>
</feature>
<dbReference type="GO" id="GO:0007165">
    <property type="term" value="P:signal transduction"/>
    <property type="evidence" value="ECO:0007669"/>
    <property type="project" value="UniProtKB-KW"/>
</dbReference>
<keyword evidence="2" id="KW-0716">Sensory transduction</keyword>
<name>A0A151I447_9HYME</name>
<gene>
    <name evidence="10" type="ORF">ALC53_05461</name>
</gene>
<keyword evidence="7" id="KW-0675">Receptor</keyword>
<proteinExistence type="predicted"/>
<evidence type="ECO:0000256" key="5">
    <source>
        <dbReference type="ARBA" id="ARBA00022989"/>
    </source>
</evidence>
<keyword evidence="11" id="KW-1185">Reference proteome</keyword>
<keyword evidence="5 9" id="KW-1133">Transmembrane helix</keyword>
<feature type="transmembrane region" description="Helical" evidence="9">
    <location>
        <begin position="231"/>
        <end position="252"/>
    </location>
</feature>
<feature type="transmembrane region" description="Helical" evidence="9">
    <location>
        <begin position="80"/>
        <end position="103"/>
    </location>
</feature>
<feature type="transmembrane region" description="Helical" evidence="9">
    <location>
        <begin position="20"/>
        <end position="37"/>
    </location>
</feature>
<evidence type="ECO:0000256" key="7">
    <source>
        <dbReference type="ARBA" id="ARBA00023170"/>
    </source>
</evidence>
<evidence type="ECO:0000256" key="2">
    <source>
        <dbReference type="ARBA" id="ARBA00022606"/>
    </source>
</evidence>
<reference evidence="10 11" key="1">
    <citation type="submission" date="2015-09" db="EMBL/GenBank/DDBJ databases">
        <title>Atta colombica WGS genome.</title>
        <authorList>
            <person name="Nygaard S."/>
            <person name="Hu H."/>
            <person name="Boomsma J."/>
            <person name="Zhang G."/>
        </authorList>
    </citation>
    <scope>NUCLEOTIDE SEQUENCE [LARGE SCALE GENOMIC DNA]</scope>
    <source>
        <strain evidence="10">Treedump-2</strain>
        <tissue evidence="10">Whole body</tissue>
    </source>
</reference>
<dbReference type="GO" id="GO:0005549">
    <property type="term" value="F:odorant binding"/>
    <property type="evidence" value="ECO:0007669"/>
    <property type="project" value="InterPro"/>
</dbReference>
<comment type="subcellular location">
    <subcellularLocation>
        <location evidence="1">Membrane</location>
        <topology evidence="1">Multi-pass membrane protein</topology>
    </subcellularLocation>
</comment>
<accession>A0A151I447</accession>
<sequence>MIQTSTVVTGILIVPRNKTLQDAMVGLVVTIEVFFLLRQMHVHRDLVTQLIQKLNEILCSEDKTMKIIVKSTLKPVEIPLKFYCIVGTGSIFVWCCTSFTVIFKKNYFLYEDYRLPIVLSKQPFSMEMFLLGNCIATIASVYMFVKKVALDVYMINLVLLVTAQYRYIAMKLTTIFRENVPQNQNNESEKKYSIVDSLAILIKMKALCRHHNAVVQITLMLKELFSLNMSLMYLTNVFLFCFLDVMLINAVLSKAPVEGIMIIMYISGGLVQLYILCSCVNQLLNAEFYPYDDLNLDFGKKRLIDYSRQNKFVNSITVNYHVPGRKNPTNCDSQKITPNELINHFSSLMNRVEKIGHLLRLSTNRSNFLLLHKTGSADQPGRVPLIETSDSQREQRLENTAGGVGLSLSTFSSMS</sequence>
<dbReference type="STRING" id="520822.A0A151I447"/>
<dbReference type="GO" id="GO:0004984">
    <property type="term" value="F:olfactory receptor activity"/>
    <property type="evidence" value="ECO:0007669"/>
    <property type="project" value="InterPro"/>
</dbReference>
<organism evidence="10 11">
    <name type="scientific">Atta colombica</name>
    <dbReference type="NCBI Taxonomy" id="520822"/>
    <lineage>
        <taxon>Eukaryota</taxon>
        <taxon>Metazoa</taxon>
        <taxon>Ecdysozoa</taxon>
        <taxon>Arthropoda</taxon>
        <taxon>Hexapoda</taxon>
        <taxon>Insecta</taxon>
        <taxon>Pterygota</taxon>
        <taxon>Neoptera</taxon>
        <taxon>Endopterygota</taxon>
        <taxon>Hymenoptera</taxon>
        <taxon>Apocrita</taxon>
        <taxon>Aculeata</taxon>
        <taxon>Formicoidea</taxon>
        <taxon>Formicidae</taxon>
        <taxon>Myrmicinae</taxon>
        <taxon>Atta</taxon>
    </lineage>
</organism>
<evidence type="ECO:0008006" key="12">
    <source>
        <dbReference type="Google" id="ProtNLM"/>
    </source>
</evidence>
<dbReference type="EMBL" id="KQ976466">
    <property type="protein sequence ID" value="KYM84223.1"/>
    <property type="molecule type" value="Genomic_DNA"/>
</dbReference>
<dbReference type="Pfam" id="PF02949">
    <property type="entry name" value="7tm_6"/>
    <property type="match status" value="1"/>
</dbReference>
<dbReference type="GO" id="GO:0016020">
    <property type="term" value="C:membrane"/>
    <property type="evidence" value="ECO:0007669"/>
    <property type="project" value="UniProtKB-SubCell"/>
</dbReference>
<keyword evidence="4" id="KW-0552">Olfaction</keyword>
<keyword evidence="3 9" id="KW-0812">Transmembrane</keyword>
<dbReference type="InterPro" id="IPR004117">
    <property type="entry name" value="7tm6_olfct_rcpt"/>
</dbReference>